<keyword evidence="2 5" id="KW-0812">Transmembrane</keyword>
<dbReference type="InterPro" id="IPR051883">
    <property type="entry name" value="AQP11/12_channel"/>
</dbReference>
<evidence type="ECO:0000256" key="4">
    <source>
        <dbReference type="ARBA" id="ARBA00023136"/>
    </source>
</evidence>
<gene>
    <name evidence="6" type="ORF">PoB_004127200</name>
</gene>
<keyword evidence="3 5" id="KW-1133">Transmembrane helix</keyword>
<evidence type="ECO:0000313" key="7">
    <source>
        <dbReference type="Proteomes" id="UP000735302"/>
    </source>
</evidence>
<keyword evidence="6" id="KW-0645">Protease</keyword>
<dbReference type="GO" id="GO:0005737">
    <property type="term" value="C:cytoplasm"/>
    <property type="evidence" value="ECO:0007669"/>
    <property type="project" value="TreeGrafter"/>
</dbReference>
<comment type="subcellular location">
    <subcellularLocation>
        <location evidence="1">Membrane</location>
        <topology evidence="1">Multi-pass membrane protein</topology>
    </subcellularLocation>
</comment>
<keyword evidence="6" id="KW-0378">Hydrolase</keyword>
<evidence type="ECO:0000256" key="5">
    <source>
        <dbReference type="SAM" id="Phobius"/>
    </source>
</evidence>
<dbReference type="PANTHER" id="PTHR21191">
    <property type="entry name" value="AQUAPORIN"/>
    <property type="match status" value="1"/>
</dbReference>
<sequence length="101" mass="10960">MQTVSATPLLDEVVKYFGIASMIAYGVTTTGMYFNPAMATGHMLGCKGTAVGEHFFVYWAGPFVGSFAGYMLNRMIHIDVTTRAGAQAGIEKDKQKVKKDN</sequence>
<dbReference type="Proteomes" id="UP000735302">
    <property type="component" value="Unassembled WGS sequence"/>
</dbReference>
<accession>A0AAV4B5I2</accession>
<reference evidence="6 7" key="1">
    <citation type="journal article" date="2021" name="Elife">
        <title>Chloroplast acquisition without the gene transfer in kleptoplastic sea slugs, Plakobranchus ocellatus.</title>
        <authorList>
            <person name="Maeda T."/>
            <person name="Takahashi S."/>
            <person name="Yoshida T."/>
            <person name="Shimamura S."/>
            <person name="Takaki Y."/>
            <person name="Nagai Y."/>
            <person name="Toyoda A."/>
            <person name="Suzuki Y."/>
            <person name="Arimoto A."/>
            <person name="Ishii H."/>
            <person name="Satoh N."/>
            <person name="Nishiyama T."/>
            <person name="Hasebe M."/>
            <person name="Maruyama T."/>
            <person name="Minagawa J."/>
            <person name="Obokata J."/>
            <person name="Shigenobu S."/>
        </authorList>
    </citation>
    <scope>NUCLEOTIDE SEQUENCE [LARGE SCALE GENOMIC DNA]</scope>
</reference>
<dbReference type="AlphaFoldDB" id="A0AAV4B5I2"/>
<dbReference type="Gene3D" id="1.20.1080.10">
    <property type="entry name" value="Glycerol uptake facilitator protein"/>
    <property type="match status" value="1"/>
</dbReference>
<dbReference type="InterPro" id="IPR023271">
    <property type="entry name" value="Aquaporin-like"/>
</dbReference>
<keyword evidence="4 5" id="KW-0472">Membrane</keyword>
<dbReference type="PANTHER" id="PTHR21191:SF16">
    <property type="entry name" value="AQUAPORIN"/>
    <property type="match status" value="1"/>
</dbReference>
<protein>
    <submittedName>
        <fullName evidence="6">Sentrin-specific protease 7</fullName>
    </submittedName>
</protein>
<evidence type="ECO:0000256" key="3">
    <source>
        <dbReference type="ARBA" id="ARBA00022989"/>
    </source>
</evidence>
<dbReference type="GO" id="GO:0015267">
    <property type="term" value="F:channel activity"/>
    <property type="evidence" value="ECO:0007669"/>
    <property type="project" value="TreeGrafter"/>
</dbReference>
<dbReference type="GO" id="GO:0016020">
    <property type="term" value="C:membrane"/>
    <property type="evidence" value="ECO:0007669"/>
    <property type="project" value="UniProtKB-SubCell"/>
</dbReference>
<name>A0AAV4B5I2_9GAST</name>
<organism evidence="6 7">
    <name type="scientific">Plakobranchus ocellatus</name>
    <dbReference type="NCBI Taxonomy" id="259542"/>
    <lineage>
        <taxon>Eukaryota</taxon>
        <taxon>Metazoa</taxon>
        <taxon>Spiralia</taxon>
        <taxon>Lophotrochozoa</taxon>
        <taxon>Mollusca</taxon>
        <taxon>Gastropoda</taxon>
        <taxon>Heterobranchia</taxon>
        <taxon>Euthyneura</taxon>
        <taxon>Panpulmonata</taxon>
        <taxon>Sacoglossa</taxon>
        <taxon>Placobranchoidea</taxon>
        <taxon>Plakobranchidae</taxon>
        <taxon>Plakobranchus</taxon>
    </lineage>
</organism>
<proteinExistence type="predicted"/>
<keyword evidence="7" id="KW-1185">Reference proteome</keyword>
<dbReference type="GO" id="GO:0008233">
    <property type="term" value="F:peptidase activity"/>
    <property type="evidence" value="ECO:0007669"/>
    <property type="project" value="UniProtKB-KW"/>
</dbReference>
<evidence type="ECO:0000256" key="2">
    <source>
        <dbReference type="ARBA" id="ARBA00022692"/>
    </source>
</evidence>
<evidence type="ECO:0000313" key="6">
    <source>
        <dbReference type="EMBL" id="GFO14767.1"/>
    </source>
</evidence>
<dbReference type="GO" id="GO:0006508">
    <property type="term" value="P:proteolysis"/>
    <property type="evidence" value="ECO:0007669"/>
    <property type="project" value="UniProtKB-KW"/>
</dbReference>
<feature type="transmembrane region" description="Helical" evidence="5">
    <location>
        <begin position="16"/>
        <end position="34"/>
    </location>
</feature>
<evidence type="ECO:0000256" key="1">
    <source>
        <dbReference type="ARBA" id="ARBA00004141"/>
    </source>
</evidence>
<feature type="transmembrane region" description="Helical" evidence="5">
    <location>
        <begin position="55"/>
        <end position="72"/>
    </location>
</feature>
<comment type="caution">
    <text evidence="6">The sequence shown here is derived from an EMBL/GenBank/DDBJ whole genome shotgun (WGS) entry which is preliminary data.</text>
</comment>
<dbReference type="EMBL" id="BLXT01004580">
    <property type="protein sequence ID" value="GFO14767.1"/>
    <property type="molecule type" value="Genomic_DNA"/>
</dbReference>
<dbReference type="SUPFAM" id="SSF81338">
    <property type="entry name" value="Aquaporin-like"/>
    <property type="match status" value="1"/>
</dbReference>